<dbReference type="Proteomes" id="UP001302806">
    <property type="component" value="Chromosome"/>
</dbReference>
<dbReference type="EMBL" id="CP134537">
    <property type="protein sequence ID" value="WNH10097.1"/>
    <property type="molecule type" value="Genomic_DNA"/>
</dbReference>
<evidence type="ECO:0000256" key="1">
    <source>
        <dbReference type="SAM" id="MobiDB-lite"/>
    </source>
</evidence>
<dbReference type="RefSeq" id="WP_415866446.1">
    <property type="nucleotide sequence ID" value="NZ_CP134537.1"/>
</dbReference>
<accession>A0ABY9XVW3</accession>
<name>A0ABY9XVW3_9FLAO</name>
<organism evidence="2 3">
    <name type="scientific">Thalassobellus suaedae</name>
    <dbReference type="NCBI Taxonomy" id="3074124"/>
    <lineage>
        <taxon>Bacteria</taxon>
        <taxon>Pseudomonadati</taxon>
        <taxon>Bacteroidota</taxon>
        <taxon>Flavobacteriia</taxon>
        <taxon>Flavobacteriales</taxon>
        <taxon>Flavobacteriaceae</taxon>
        <taxon>Thalassobellus</taxon>
    </lineage>
</organism>
<protein>
    <submittedName>
        <fullName evidence="2">Uncharacterized protein</fullName>
    </submittedName>
</protein>
<gene>
    <name evidence="2" type="ORF">RHP51_05190</name>
</gene>
<sequence>MKVYLEKWQVKNLRDYFGENDKTQTEHWAFKVFDDALKNKQCIIDGVSNCKTPKKVLVLGCGDSQKTVVNKLIHEGFNTETLPLIHASEIGQTTTSEPLTTEPLTFKITETHLPNFNKPQNRSERRKQAKTKGKKKKR</sequence>
<evidence type="ECO:0000313" key="3">
    <source>
        <dbReference type="Proteomes" id="UP001302806"/>
    </source>
</evidence>
<evidence type="ECO:0000313" key="2">
    <source>
        <dbReference type="EMBL" id="WNH10097.1"/>
    </source>
</evidence>
<feature type="region of interest" description="Disordered" evidence="1">
    <location>
        <begin position="111"/>
        <end position="138"/>
    </location>
</feature>
<reference evidence="2 3" key="1">
    <citation type="submission" date="2023-09" db="EMBL/GenBank/DDBJ databases">
        <title>Thalassobella suaedae gen. nov., sp. nov., a marine bacterium of the family Flavobacteriaceae isolated from a halophyte Suaeda japonica.</title>
        <authorList>
            <person name="Lee S.Y."/>
            <person name="Hwang C.Y."/>
        </authorList>
    </citation>
    <scope>NUCLEOTIDE SEQUENCE [LARGE SCALE GENOMIC DNA]</scope>
    <source>
        <strain evidence="2 3">HL-DH14</strain>
    </source>
</reference>
<feature type="compositionally biased region" description="Basic residues" evidence="1">
    <location>
        <begin position="124"/>
        <end position="138"/>
    </location>
</feature>
<proteinExistence type="predicted"/>